<organism evidence="2 3">
    <name type="scientific">Pseudonocardia asaccharolytica DSM 44247 = NBRC 16224</name>
    <dbReference type="NCBI Taxonomy" id="1123024"/>
    <lineage>
        <taxon>Bacteria</taxon>
        <taxon>Bacillati</taxon>
        <taxon>Actinomycetota</taxon>
        <taxon>Actinomycetes</taxon>
        <taxon>Pseudonocardiales</taxon>
        <taxon>Pseudonocardiaceae</taxon>
        <taxon>Pseudonocardia</taxon>
    </lineage>
</organism>
<name>A0A511D419_9PSEU</name>
<evidence type="ECO:0000313" key="2">
    <source>
        <dbReference type="EMBL" id="GEL19536.1"/>
    </source>
</evidence>
<accession>A0A511D419</accession>
<keyword evidence="3" id="KW-1185">Reference proteome</keyword>
<protein>
    <submittedName>
        <fullName evidence="2">Uncharacterized protein</fullName>
    </submittedName>
</protein>
<evidence type="ECO:0000256" key="1">
    <source>
        <dbReference type="SAM" id="MobiDB-lite"/>
    </source>
</evidence>
<dbReference type="EMBL" id="BJVI01000039">
    <property type="protein sequence ID" value="GEL19536.1"/>
    <property type="molecule type" value="Genomic_DNA"/>
</dbReference>
<dbReference type="Proteomes" id="UP000321328">
    <property type="component" value="Unassembled WGS sequence"/>
</dbReference>
<evidence type="ECO:0000313" key="3">
    <source>
        <dbReference type="Proteomes" id="UP000321328"/>
    </source>
</evidence>
<reference evidence="2 3" key="1">
    <citation type="submission" date="2019-07" db="EMBL/GenBank/DDBJ databases">
        <title>Whole genome shotgun sequence of Pseudonocardia asaccharolytica NBRC 16224.</title>
        <authorList>
            <person name="Hosoyama A."/>
            <person name="Uohara A."/>
            <person name="Ohji S."/>
            <person name="Ichikawa N."/>
        </authorList>
    </citation>
    <scope>NUCLEOTIDE SEQUENCE [LARGE SCALE GENOMIC DNA]</scope>
    <source>
        <strain evidence="2 3">NBRC 16224</strain>
    </source>
</reference>
<proteinExistence type="predicted"/>
<feature type="compositionally biased region" description="Basic residues" evidence="1">
    <location>
        <begin position="62"/>
        <end position="71"/>
    </location>
</feature>
<gene>
    <name evidence="2" type="ORF">PA7_33730</name>
</gene>
<feature type="region of interest" description="Disordered" evidence="1">
    <location>
        <begin position="28"/>
        <end position="50"/>
    </location>
</feature>
<dbReference type="AlphaFoldDB" id="A0A511D419"/>
<feature type="compositionally biased region" description="Basic residues" evidence="1">
    <location>
        <begin position="89"/>
        <end position="99"/>
    </location>
</feature>
<feature type="region of interest" description="Disordered" evidence="1">
    <location>
        <begin position="62"/>
        <end position="99"/>
    </location>
</feature>
<sequence length="99" mass="11762">MHRQQAQMRERRHRLGREQRIDQLEQRIPAPAQTPVQFPAEAPQPLPTRGDQALVNLIRQRQTVHRGHRRRFEASQPRRIPRWPPSRQTPHHTRATPTA</sequence>
<comment type="caution">
    <text evidence="2">The sequence shown here is derived from an EMBL/GenBank/DDBJ whole genome shotgun (WGS) entry which is preliminary data.</text>
</comment>